<dbReference type="Gene3D" id="3.40.50.1000">
    <property type="entry name" value="HAD superfamily/HAD-like"/>
    <property type="match status" value="1"/>
</dbReference>
<proteinExistence type="predicted"/>
<dbReference type="SUPFAM" id="SSF56784">
    <property type="entry name" value="HAD-like"/>
    <property type="match status" value="1"/>
</dbReference>
<reference evidence="1 2" key="1">
    <citation type="submission" date="2016-11" db="EMBL/GenBank/DDBJ databases">
        <title>Genome sequence of Sphingomonas jeddahensis G39.</title>
        <authorList>
            <person name="Poehlein A."/>
            <person name="Wuebbeler J.H."/>
            <person name="Steinbuechel A."/>
            <person name="Daniel R."/>
        </authorList>
    </citation>
    <scope>NUCLEOTIDE SEQUENCE [LARGE SCALE GENOMIC DNA]</scope>
    <source>
        <strain evidence="1 2">G39</strain>
    </source>
</reference>
<gene>
    <name evidence="1" type="ORF">SPHI_05330</name>
</gene>
<dbReference type="Gene3D" id="1.20.1440.100">
    <property type="entry name" value="SG protein - dephosphorylation function"/>
    <property type="match status" value="1"/>
</dbReference>
<dbReference type="InterPro" id="IPR006385">
    <property type="entry name" value="HAD_hydro_SerB1"/>
</dbReference>
<dbReference type="OrthoDB" id="7739434at2"/>
<protein>
    <recommendedName>
        <fullName evidence="3">Haloacid dehalogenase-like hydrolase</fullName>
    </recommendedName>
</protein>
<dbReference type="EMBL" id="MPSB01000002">
    <property type="protein sequence ID" value="ONF97096.1"/>
    <property type="molecule type" value="Genomic_DNA"/>
</dbReference>
<dbReference type="Proteomes" id="UP000188729">
    <property type="component" value="Unassembled WGS sequence"/>
</dbReference>
<dbReference type="RefSeq" id="WP_076743352.1">
    <property type="nucleotide sequence ID" value="NZ_MPSB01000002.1"/>
</dbReference>
<accession>A0A1V2EWP9</accession>
<evidence type="ECO:0000313" key="1">
    <source>
        <dbReference type="EMBL" id="ONF97096.1"/>
    </source>
</evidence>
<dbReference type="STRING" id="1915074.SPHI_05330"/>
<evidence type="ECO:0008006" key="3">
    <source>
        <dbReference type="Google" id="ProtNLM"/>
    </source>
</evidence>
<evidence type="ECO:0000313" key="2">
    <source>
        <dbReference type="Proteomes" id="UP000188729"/>
    </source>
</evidence>
<dbReference type="InterPro" id="IPR023214">
    <property type="entry name" value="HAD_sf"/>
</dbReference>
<dbReference type="NCBIfam" id="TIGR01490">
    <property type="entry name" value="HAD-SF-IB-hyp1"/>
    <property type="match status" value="1"/>
</dbReference>
<dbReference type="AlphaFoldDB" id="A0A1V2EWP9"/>
<dbReference type="InterPro" id="IPR036412">
    <property type="entry name" value="HAD-like_sf"/>
</dbReference>
<keyword evidence="2" id="KW-1185">Reference proteome</keyword>
<name>A0A1V2EWP9_9SPHN</name>
<organism evidence="1 2">
    <name type="scientific">Sphingomonas jeddahensis</name>
    <dbReference type="NCBI Taxonomy" id="1915074"/>
    <lineage>
        <taxon>Bacteria</taxon>
        <taxon>Pseudomonadati</taxon>
        <taxon>Pseudomonadota</taxon>
        <taxon>Alphaproteobacteria</taxon>
        <taxon>Sphingomonadales</taxon>
        <taxon>Sphingomonadaceae</taxon>
        <taxon>Sphingomonas</taxon>
    </lineage>
</organism>
<dbReference type="Pfam" id="PF12710">
    <property type="entry name" value="HAD"/>
    <property type="match status" value="1"/>
</dbReference>
<dbReference type="NCBIfam" id="TIGR01488">
    <property type="entry name" value="HAD-SF-IB"/>
    <property type="match status" value="1"/>
</dbReference>
<sequence length="229" mass="25571">MIDPPQASIAIYDLDRTITRLPTWTPFLVFAARRMHPARLWLLPAIGVAVARRIAGLMHRDRLKEAMHRLLLGPEVPAARLCEVSDEFADWIVSRHLRPGAVAQLAADRAEGRRIVIATAAHRFYAEPIARRLGVADLIATEANHNRAGALLPELDGPNCYGAVKQAMIAAWFASTKLDRANTHTRFYSDHVSDRPTFDWVDEPVAVNPHAKLRTLAAARGWQVVDWGR</sequence>
<comment type="caution">
    <text evidence="1">The sequence shown here is derived from an EMBL/GenBank/DDBJ whole genome shotgun (WGS) entry which is preliminary data.</text>
</comment>